<name>A0A0L0WEE9_GOTPU</name>
<dbReference type="Gene3D" id="1.20.120.1220">
    <property type="match status" value="1"/>
</dbReference>
<comment type="caution">
    <text evidence="2">The sequence shown here is derived from an EMBL/GenBank/DDBJ whole genome shotgun (WGS) entry which is preliminary data.</text>
</comment>
<keyword evidence="1" id="KW-1133">Transmembrane helix</keyword>
<gene>
    <name evidence="2" type="ORF">CLPU_1c00220</name>
</gene>
<feature type="transmembrane region" description="Helical" evidence="1">
    <location>
        <begin position="65"/>
        <end position="83"/>
    </location>
</feature>
<protein>
    <submittedName>
        <fullName evidence="2">Type IV leader peptidase family</fullName>
    </submittedName>
</protein>
<dbReference type="Proteomes" id="UP000037267">
    <property type="component" value="Unassembled WGS sequence"/>
</dbReference>
<evidence type="ECO:0000256" key="1">
    <source>
        <dbReference type="SAM" id="Phobius"/>
    </source>
</evidence>
<keyword evidence="3" id="KW-1185">Reference proteome</keyword>
<dbReference type="STRING" id="1503.CLPU_1c00220"/>
<reference evidence="3" key="1">
    <citation type="submission" date="2015-07" db="EMBL/GenBank/DDBJ databases">
        <title>Draft genome sequence of the purine-degrading Gottschalkia purinilyticum DSM 1384 (formerly Clostridium purinilyticum).</title>
        <authorList>
            <person name="Poehlein A."/>
            <person name="Schiel-Bengelsdorf B."/>
            <person name="Bengelsdorf F.R."/>
            <person name="Daniel R."/>
            <person name="Duerre P."/>
        </authorList>
    </citation>
    <scope>NUCLEOTIDE SEQUENCE [LARGE SCALE GENOMIC DNA]</scope>
    <source>
        <strain evidence="3">DSM 1384</strain>
    </source>
</reference>
<dbReference type="AlphaFoldDB" id="A0A0L0WEE9"/>
<feature type="transmembrane region" description="Helical" evidence="1">
    <location>
        <begin position="6"/>
        <end position="24"/>
    </location>
</feature>
<organism evidence="2 3">
    <name type="scientific">Gottschalkia purinilytica</name>
    <name type="common">Clostridium purinilyticum</name>
    <dbReference type="NCBI Taxonomy" id="1503"/>
    <lineage>
        <taxon>Bacteria</taxon>
        <taxon>Bacillati</taxon>
        <taxon>Bacillota</taxon>
        <taxon>Tissierellia</taxon>
        <taxon>Tissierellales</taxon>
        <taxon>Gottschalkiaceae</taxon>
        <taxon>Gottschalkia</taxon>
    </lineage>
</organism>
<keyword evidence="1" id="KW-0812">Transmembrane</keyword>
<evidence type="ECO:0000313" key="2">
    <source>
        <dbReference type="EMBL" id="KNF09857.1"/>
    </source>
</evidence>
<accession>A0A0L0WEE9</accession>
<feature type="transmembrane region" description="Helical" evidence="1">
    <location>
        <begin position="89"/>
        <end position="109"/>
    </location>
</feature>
<dbReference type="EMBL" id="LGSS01000001">
    <property type="protein sequence ID" value="KNF09857.1"/>
    <property type="molecule type" value="Genomic_DNA"/>
</dbReference>
<feature type="transmembrane region" description="Helical" evidence="1">
    <location>
        <begin position="116"/>
        <end position="135"/>
    </location>
</feature>
<dbReference type="OrthoDB" id="9789291at2"/>
<evidence type="ECO:0000313" key="3">
    <source>
        <dbReference type="Proteomes" id="UP000037267"/>
    </source>
</evidence>
<proteinExistence type="predicted"/>
<keyword evidence="1" id="KW-0472">Membrane</keyword>
<sequence length="196" mass="23318">MKFAFLLLLLIITYLCMYISFVSIDTLKRKFHKVCPNCNEELKKSKKILTLCLCKNCNLYSSMQIKFIIIAMLLVCILTYVKFGTSIYTLKYSLLFIILIIITTIDYKYMIIPDNLLIVGAVFCFFINLLFYRQIIKNQVSIEFTALVFVSSKKRQKQFKKHYLLFEWFFLTYHRLRESIFSLSFLQSVQATEQLF</sequence>